<evidence type="ECO:0000256" key="6">
    <source>
        <dbReference type="ARBA" id="ARBA00023015"/>
    </source>
</evidence>
<reference evidence="12" key="3">
    <citation type="submission" date="2025-09" db="UniProtKB">
        <authorList>
            <consortium name="Ensembl"/>
        </authorList>
    </citation>
    <scope>IDENTIFICATION</scope>
</reference>
<dbReference type="GO" id="GO:0006357">
    <property type="term" value="P:regulation of transcription by RNA polymerase II"/>
    <property type="evidence" value="ECO:0007669"/>
    <property type="project" value="UniProtKB-ARBA"/>
</dbReference>
<dbReference type="Gene3D" id="3.30.160.60">
    <property type="entry name" value="Classic Zinc Finger"/>
    <property type="match status" value="11"/>
</dbReference>
<feature type="domain" description="C2H2-type" evidence="11">
    <location>
        <begin position="405"/>
        <end position="432"/>
    </location>
</feature>
<dbReference type="GO" id="GO:0005634">
    <property type="term" value="C:nucleus"/>
    <property type="evidence" value="ECO:0007669"/>
    <property type="project" value="UniProtKB-SubCell"/>
</dbReference>
<feature type="domain" description="C2H2-type" evidence="11">
    <location>
        <begin position="890"/>
        <end position="917"/>
    </location>
</feature>
<evidence type="ECO:0000256" key="9">
    <source>
        <dbReference type="PROSITE-ProRule" id="PRU00042"/>
    </source>
</evidence>
<protein>
    <submittedName>
        <fullName evidence="12">Zinc finger protein 574</fullName>
    </submittedName>
</protein>
<keyword evidence="2" id="KW-0479">Metal-binding</keyword>
<feature type="domain" description="C2H2-type" evidence="11">
    <location>
        <begin position="768"/>
        <end position="802"/>
    </location>
</feature>
<dbReference type="PANTHER" id="PTHR23234:SF10">
    <property type="entry name" value="RIKEN CDNA 6720489N17 GENE-RELATED"/>
    <property type="match status" value="1"/>
</dbReference>
<keyword evidence="8" id="KW-0539">Nucleus</keyword>
<dbReference type="PANTHER" id="PTHR23234">
    <property type="entry name" value="ZNF44 PROTEIN"/>
    <property type="match status" value="1"/>
</dbReference>
<reference evidence="12" key="1">
    <citation type="submission" date="2019-06" db="EMBL/GenBank/DDBJ databases">
        <authorList>
            <consortium name="Wellcome Sanger Institute Data Sharing"/>
        </authorList>
    </citation>
    <scope>NUCLEOTIDE SEQUENCE [LARGE SCALE GENOMIC DNA]</scope>
</reference>
<feature type="domain" description="C2H2-type" evidence="11">
    <location>
        <begin position="834"/>
        <end position="861"/>
    </location>
</feature>
<keyword evidence="5" id="KW-0862">Zinc</keyword>
<dbReference type="InParanoid" id="A0A668A5S5"/>
<feature type="compositionally biased region" description="Basic residues" evidence="10">
    <location>
        <begin position="476"/>
        <end position="486"/>
    </location>
</feature>
<feature type="region of interest" description="Disordered" evidence="10">
    <location>
        <begin position="139"/>
        <end position="269"/>
    </location>
</feature>
<feature type="domain" description="C2H2-type" evidence="11">
    <location>
        <begin position="535"/>
        <end position="562"/>
    </location>
</feature>
<feature type="region of interest" description="Disordered" evidence="10">
    <location>
        <begin position="606"/>
        <end position="633"/>
    </location>
</feature>
<evidence type="ECO:0000256" key="8">
    <source>
        <dbReference type="ARBA" id="ARBA00023242"/>
    </source>
</evidence>
<feature type="domain" description="C2H2-type" evidence="11">
    <location>
        <begin position="302"/>
        <end position="329"/>
    </location>
</feature>
<feature type="domain" description="C2H2-type" evidence="11">
    <location>
        <begin position="862"/>
        <end position="889"/>
    </location>
</feature>
<feature type="domain" description="C2H2-type" evidence="11">
    <location>
        <begin position="639"/>
        <end position="666"/>
    </location>
</feature>
<feature type="compositionally biased region" description="Polar residues" evidence="10">
    <location>
        <begin position="445"/>
        <end position="457"/>
    </location>
</feature>
<reference evidence="12" key="2">
    <citation type="submission" date="2025-08" db="UniProtKB">
        <authorList>
            <consortium name="Ensembl"/>
        </authorList>
    </citation>
    <scope>IDENTIFICATION</scope>
</reference>
<dbReference type="FunFam" id="3.30.160.60:FF:001800">
    <property type="entry name" value="Zinc finger protein 467"/>
    <property type="match status" value="1"/>
</dbReference>
<feature type="domain" description="C2H2-type" evidence="11">
    <location>
        <begin position="666"/>
        <end position="693"/>
    </location>
</feature>
<evidence type="ECO:0000256" key="3">
    <source>
        <dbReference type="ARBA" id="ARBA00022737"/>
    </source>
</evidence>
<evidence type="ECO:0000259" key="11">
    <source>
        <dbReference type="PROSITE" id="PS50157"/>
    </source>
</evidence>
<keyword evidence="7" id="KW-0804">Transcription</keyword>
<evidence type="ECO:0000256" key="1">
    <source>
        <dbReference type="ARBA" id="ARBA00004123"/>
    </source>
</evidence>
<evidence type="ECO:0000256" key="7">
    <source>
        <dbReference type="ARBA" id="ARBA00023163"/>
    </source>
</evidence>
<dbReference type="GeneTree" id="ENSGT00940000166708"/>
<keyword evidence="13" id="KW-1185">Reference proteome</keyword>
<proteinExistence type="predicted"/>
<dbReference type="PROSITE" id="PS50157">
    <property type="entry name" value="ZINC_FINGER_C2H2_2"/>
    <property type="match status" value="15"/>
</dbReference>
<dbReference type="FunFam" id="3.30.160.60:FF:001801">
    <property type="entry name" value="Zinc finger protein 574"/>
    <property type="match status" value="1"/>
</dbReference>
<evidence type="ECO:0000256" key="5">
    <source>
        <dbReference type="ARBA" id="ARBA00022833"/>
    </source>
</evidence>
<dbReference type="FunFam" id="3.30.160.60:FF:000290">
    <property type="entry name" value="Zinc finger protein 697 isoform X1"/>
    <property type="match status" value="1"/>
</dbReference>
<feature type="compositionally biased region" description="Polar residues" evidence="10">
    <location>
        <begin position="140"/>
        <end position="149"/>
    </location>
</feature>
<dbReference type="SUPFAM" id="SSF57667">
    <property type="entry name" value="beta-beta-alpha zinc fingers"/>
    <property type="match status" value="8"/>
</dbReference>
<dbReference type="FunFam" id="3.30.160.60:FF:001644">
    <property type="entry name" value="Zinc finger protein 574"/>
    <property type="match status" value="1"/>
</dbReference>
<keyword evidence="6" id="KW-0805">Transcription regulation</keyword>
<dbReference type="Pfam" id="PF00096">
    <property type="entry name" value="zf-C2H2"/>
    <property type="match status" value="8"/>
</dbReference>
<name>A0A668A5S5_9TELE</name>
<feature type="domain" description="C2H2-type" evidence="11">
    <location>
        <begin position="806"/>
        <end position="833"/>
    </location>
</feature>
<feature type="compositionally biased region" description="Polar residues" evidence="10">
    <location>
        <begin position="212"/>
        <end position="237"/>
    </location>
</feature>
<dbReference type="InterPro" id="IPR013087">
    <property type="entry name" value="Znf_C2H2_type"/>
</dbReference>
<gene>
    <name evidence="12" type="primary">znf574</name>
</gene>
<keyword evidence="3" id="KW-0677">Repeat</keyword>
<dbReference type="InterPro" id="IPR050758">
    <property type="entry name" value="Znf_C2H2-type"/>
</dbReference>
<feature type="domain" description="C2H2-type" evidence="11">
    <location>
        <begin position="591"/>
        <end position="618"/>
    </location>
</feature>
<evidence type="ECO:0000256" key="10">
    <source>
        <dbReference type="SAM" id="MobiDB-lite"/>
    </source>
</evidence>
<feature type="compositionally biased region" description="Basic residues" evidence="10">
    <location>
        <begin position="606"/>
        <end position="625"/>
    </location>
</feature>
<comment type="subcellular location">
    <subcellularLocation>
        <location evidence="1">Nucleus</location>
    </subcellularLocation>
</comment>
<dbReference type="FunFam" id="3.30.160.60:FF:001763">
    <property type="entry name" value="Zinc finger protein 574"/>
    <property type="match status" value="1"/>
</dbReference>
<dbReference type="SMART" id="SM00355">
    <property type="entry name" value="ZnF_C2H2"/>
    <property type="match status" value="17"/>
</dbReference>
<feature type="domain" description="C2H2-type" evidence="11">
    <location>
        <begin position="375"/>
        <end position="403"/>
    </location>
</feature>
<sequence length="1034" mass="113399">MLYELVAMEASSSVYMCFPCYQEFNTLEDVLKHQLTCTAEVADGLPVTSGTSSQAVPLMQTQHQVLSQLVAPSNVILAPQIHVQTGGSSASPSISGPKIAAASSSVRLPSDQPRILYQCGECDELFKSLDLWQLHRKEGSCNQPVSGTMSKPDPGTKPEEELQPEQEPETEPGPEPETEPGPEPETEPGPEPETETGTDETVLSEKTPVEAQDQTTVTNAGEVSQSQSVAEVLSAQTPDPPVSELPVPSNLEDSSPSKKRGANKKPKPEPVLLCVDCGSSFGLVSELVAHRKTQHGLEEALHRCSVCGESFLNTTLFLYHRKQHRQKGEEKEMAMVLEQTSEDVCTETNGTDEQGQDATPSANISTSSFTQPESFMCTQCGESFINDVGLAAHRKQKHGLQEALHHCSECSQDFMNTTQYLYHRRSHRSKQGAEEGVGTEASVEVATTTPQDVPQSSKRQHSPSASSSESGAPQPKRGRPSIRIHRGINALKESNKGPDNTKEDLEGNAATDLDNTNLPPPAKLLHDWARTPLPHVCPYCGKTFTRRVFLRTHVYSHTGEKLFTCKVCSKAFTNSQSLLRHSMSHTGNKPFNCDVCGKNFSQAATLKRHKRTHTSTQPRRKRGRKPACTLDSEGSSHLFPCPYCPSRFNTEDQLTHHKLLHTSHPFPCAQCGEAFKRRKELDLHSLSHQDKEPATCAHCSAQFVNQSVLDIHLQRCPTTEEERNAGRGRGQGRGRCTGQIECDLCGHRCMTQEGLDLHRLSHTGQTPLKCPVTPCRRRFASNAALEEHVLAHFQGTHTKAKNRPRFRCQICHKDFAYTSTFNVHMRTHTDERPFECSTCGKRFRQLPHLQDHERIHSGLRPFCCWVCGKSFSVAARLTEHARTHSGEKPYPCPHCPAAFRSRSNLDKHIRLHGDVPPEASVQAVQAAEAAQVQKVLEGAKVLSSLADTGDGDSGAVQTIYVLQGAEGGAETVMIPSDQLSAMEGSSQVVILPSSVLGGQAITVPTITMDGNEITMVEGSQSPQHAIEFIVEETV</sequence>
<feature type="domain" description="C2H2-type" evidence="11">
    <location>
        <begin position="563"/>
        <end position="590"/>
    </location>
</feature>
<dbReference type="FunFam" id="3.30.160.60:FF:000202">
    <property type="entry name" value="Zinc finger protein 574"/>
    <property type="match status" value="1"/>
</dbReference>
<dbReference type="FunFam" id="3.30.160.60:FF:001289">
    <property type="entry name" value="Zinc finger protein 574"/>
    <property type="match status" value="1"/>
</dbReference>
<feature type="compositionally biased region" description="Acidic residues" evidence="10">
    <location>
        <begin position="161"/>
        <end position="198"/>
    </location>
</feature>
<dbReference type="PROSITE" id="PS00028">
    <property type="entry name" value="ZINC_FINGER_C2H2_1"/>
    <property type="match status" value="15"/>
</dbReference>
<keyword evidence="4 9" id="KW-0863">Zinc-finger</keyword>
<accession>A0A668A5S5</accession>
<feature type="compositionally biased region" description="Basic and acidic residues" evidence="10">
    <location>
        <begin position="493"/>
        <end position="505"/>
    </location>
</feature>
<feature type="domain" description="C2H2-type" evidence="11">
    <location>
        <begin position="740"/>
        <end position="767"/>
    </location>
</feature>
<evidence type="ECO:0000256" key="2">
    <source>
        <dbReference type="ARBA" id="ARBA00022723"/>
    </source>
</evidence>
<dbReference type="InterPro" id="IPR036236">
    <property type="entry name" value="Znf_C2H2_sf"/>
</dbReference>
<dbReference type="AlphaFoldDB" id="A0A668A5S5"/>
<dbReference type="FunFam" id="3.30.160.60:FF:001972">
    <property type="entry name" value="Zinc finger protein 574"/>
    <property type="match status" value="1"/>
</dbReference>
<dbReference type="Proteomes" id="UP000472263">
    <property type="component" value="Chromosome 16"/>
</dbReference>
<feature type="domain" description="C2H2-type" evidence="11">
    <location>
        <begin position="272"/>
        <end position="300"/>
    </location>
</feature>
<evidence type="ECO:0000313" key="13">
    <source>
        <dbReference type="Proteomes" id="UP000472263"/>
    </source>
</evidence>
<evidence type="ECO:0000313" key="12">
    <source>
        <dbReference type="Ensembl" id="ENSMMDP00005043204.1"/>
    </source>
</evidence>
<dbReference type="Ensembl" id="ENSMMDT00005044074.1">
    <property type="protein sequence ID" value="ENSMMDP00005043204.1"/>
    <property type="gene ID" value="ENSMMDG00005019871.1"/>
</dbReference>
<feature type="region of interest" description="Disordered" evidence="10">
    <location>
        <begin position="346"/>
        <end position="367"/>
    </location>
</feature>
<dbReference type="GO" id="GO:0060216">
    <property type="term" value="P:definitive hemopoiesis"/>
    <property type="evidence" value="ECO:0007669"/>
    <property type="project" value="Ensembl"/>
</dbReference>
<dbReference type="GO" id="GO:0008270">
    <property type="term" value="F:zinc ion binding"/>
    <property type="evidence" value="ECO:0007669"/>
    <property type="project" value="UniProtKB-KW"/>
</dbReference>
<feature type="compositionally biased region" description="Low complexity" evidence="10">
    <location>
        <begin position="462"/>
        <end position="473"/>
    </location>
</feature>
<evidence type="ECO:0000256" key="4">
    <source>
        <dbReference type="ARBA" id="ARBA00022771"/>
    </source>
</evidence>
<feature type="region of interest" description="Disordered" evidence="10">
    <location>
        <begin position="425"/>
        <end position="518"/>
    </location>
</feature>
<organism evidence="12 13">
    <name type="scientific">Myripristis murdjan</name>
    <name type="common">pinecone soldierfish</name>
    <dbReference type="NCBI Taxonomy" id="586833"/>
    <lineage>
        <taxon>Eukaryota</taxon>
        <taxon>Metazoa</taxon>
        <taxon>Chordata</taxon>
        <taxon>Craniata</taxon>
        <taxon>Vertebrata</taxon>
        <taxon>Euteleostomi</taxon>
        <taxon>Actinopterygii</taxon>
        <taxon>Neopterygii</taxon>
        <taxon>Teleostei</taxon>
        <taxon>Neoteleostei</taxon>
        <taxon>Acanthomorphata</taxon>
        <taxon>Holocentriformes</taxon>
        <taxon>Holocentridae</taxon>
        <taxon>Myripristis</taxon>
    </lineage>
</organism>